<proteinExistence type="predicted"/>
<keyword evidence="2" id="KW-1133">Transmembrane helix</keyword>
<evidence type="ECO:0000313" key="4">
    <source>
        <dbReference type="Proteomes" id="UP000034291"/>
    </source>
</evidence>
<protein>
    <submittedName>
        <fullName evidence="3">Uncharacterized protein</fullName>
    </submittedName>
</protein>
<comment type="caution">
    <text evidence="3">The sequence shown here is derived from an EMBL/GenBank/DDBJ whole genome shotgun (WGS) entry which is preliminary data.</text>
</comment>
<reference evidence="3 4" key="1">
    <citation type="submission" date="2015-02" db="EMBL/GenBank/DDBJ databases">
        <title>Draft Genome Sequences of Two Closely-Related Aflatoxigenic Aspergillus Species Obtained from the Cote d'Ivoire.</title>
        <authorList>
            <person name="Moore G.G."/>
            <person name="Beltz S.B."/>
            <person name="Mack B.M."/>
        </authorList>
    </citation>
    <scope>NUCLEOTIDE SEQUENCE [LARGE SCALE GENOMIC DNA]</scope>
    <source>
        <strain evidence="3 4">SRRC1468</strain>
    </source>
</reference>
<accession>A0A0F8XA19</accession>
<feature type="transmembrane region" description="Helical" evidence="2">
    <location>
        <begin position="132"/>
        <end position="152"/>
    </location>
</feature>
<sequence length="153" mass="15302">MAATTTTTTTAASSTCTGNIWVLPTQDAACAVPASGNYSDIMKKCCSSAEVRSYDNDCGLYCLAQGQTVSSLLSCIQDNGATAGEFFCNANMSATATATATKTAESSSTKTSADSSASASNTDNAGVVNKPLSMSGLGVLAMLLCSTVVGVMA</sequence>
<dbReference type="EMBL" id="JZBS01000399">
    <property type="protein sequence ID" value="KKK26395.1"/>
    <property type="molecule type" value="Genomic_DNA"/>
</dbReference>
<keyword evidence="2" id="KW-0472">Membrane</keyword>
<organism evidence="3 4">
    <name type="scientific">Aspergillus rambellii</name>
    <dbReference type="NCBI Taxonomy" id="308745"/>
    <lineage>
        <taxon>Eukaryota</taxon>
        <taxon>Fungi</taxon>
        <taxon>Dikarya</taxon>
        <taxon>Ascomycota</taxon>
        <taxon>Pezizomycotina</taxon>
        <taxon>Eurotiomycetes</taxon>
        <taxon>Eurotiomycetidae</taxon>
        <taxon>Eurotiales</taxon>
        <taxon>Aspergillaceae</taxon>
        <taxon>Aspergillus</taxon>
        <taxon>Aspergillus subgen. Nidulantes</taxon>
    </lineage>
</organism>
<gene>
    <name evidence="3" type="ORF">ARAM_002174</name>
</gene>
<dbReference type="AlphaFoldDB" id="A0A0F8XA19"/>
<dbReference type="OrthoDB" id="3520229at2759"/>
<keyword evidence="4" id="KW-1185">Reference proteome</keyword>
<keyword evidence="2" id="KW-0812">Transmembrane</keyword>
<evidence type="ECO:0000256" key="2">
    <source>
        <dbReference type="SAM" id="Phobius"/>
    </source>
</evidence>
<name>A0A0F8XA19_9EURO</name>
<evidence type="ECO:0000256" key="1">
    <source>
        <dbReference type="SAM" id="MobiDB-lite"/>
    </source>
</evidence>
<evidence type="ECO:0000313" key="3">
    <source>
        <dbReference type="EMBL" id="KKK26395.1"/>
    </source>
</evidence>
<dbReference type="Proteomes" id="UP000034291">
    <property type="component" value="Unassembled WGS sequence"/>
</dbReference>
<feature type="region of interest" description="Disordered" evidence="1">
    <location>
        <begin position="101"/>
        <end position="122"/>
    </location>
</feature>
<dbReference type="STRING" id="308745.A0A0F8XA19"/>